<name>A0ABU1JD18_9MICC</name>
<dbReference type="CDD" id="cd05327">
    <property type="entry name" value="retinol-DH_like_SDR_c_like"/>
    <property type="match status" value="1"/>
</dbReference>
<reference evidence="2 3" key="1">
    <citation type="submission" date="2023-07" db="EMBL/GenBank/DDBJ databases">
        <title>Sequencing the genomes of 1000 actinobacteria strains.</title>
        <authorList>
            <person name="Klenk H.-P."/>
        </authorList>
    </citation>
    <scope>NUCLEOTIDE SEQUENCE [LARGE SCALE GENOMIC DNA]</scope>
    <source>
        <strain evidence="2 3">DSM 14555</strain>
    </source>
</reference>
<evidence type="ECO:0000313" key="2">
    <source>
        <dbReference type="EMBL" id="MDR6270040.1"/>
    </source>
</evidence>
<dbReference type="Pfam" id="PF00106">
    <property type="entry name" value="adh_short"/>
    <property type="match status" value="1"/>
</dbReference>
<dbReference type="Proteomes" id="UP001185069">
    <property type="component" value="Unassembled WGS sequence"/>
</dbReference>
<dbReference type="InterPro" id="IPR036291">
    <property type="entry name" value="NAD(P)-bd_dom_sf"/>
</dbReference>
<dbReference type="SUPFAM" id="SSF51735">
    <property type="entry name" value="NAD(P)-binding Rossmann-fold domains"/>
    <property type="match status" value="1"/>
</dbReference>
<evidence type="ECO:0000313" key="3">
    <source>
        <dbReference type="Proteomes" id="UP001185069"/>
    </source>
</evidence>
<dbReference type="PRINTS" id="PR00081">
    <property type="entry name" value="GDHRDH"/>
</dbReference>
<sequence length="309" mass="33215">MTPFSAESIGDQQGRQVIVTGANIGLGFRTAVALAQRGAVVTLACRDRERGLAAQSRVRELSGNHATRFEPLDLADLASVRDFAERWDRPLDLVINNAGVMATPFSRTKDGFEQQLGINHLGHFALNGLLLPRLRQSNHALGPRIVVVSSLAHLRGKVDFANLHGERSYRASTAYSQSKLANLFFAREFDRRLKARGERLAVVAAHPGIAKTNLMAGMAAGPVVRIGGKALRVFFQSDAAGALPQLFAATDPELSGGEYFGPGGLFEMRGNVARARVRGYVSDRGVAARLWSASEELTGVGYPDLPAVA</sequence>
<accession>A0ABU1JD18</accession>
<dbReference type="PANTHER" id="PTHR43157">
    <property type="entry name" value="PHOSPHATIDYLINOSITOL-GLYCAN BIOSYNTHESIS CLASS F PROTEIN-RELATED"/>
    <property type="match status" value="1"/>
</dbReference>
<protein>
    <submittedName>
        <fullName evidence="2">NAD(P)-dependent dehydrogenase (Short-subunit alcohol dehydrogenase family)</fullName>
    </submittedName>
</protein>
<dbReference type="InterPro" id="IPR002347">
    <property type="entry name" value="SDR_fam"/>
</dbReference>
<dbReference type="Gene3D" id="3.40.50.720">
    <property type="entry name" value="NAD(P)-binding Rossmann-like Domain"/>
    <property type="match status" value="1"/>
</dbReference>
<organism evidence="2 3">
    <name type="scientific">Arthrobacter russicus</name>
    <dbReference type="NCBI Taxonomy" id="172040"/>
    <lineage>
        <taxon>Bacteria</taxon>
        <taxon>Bacillati</taxon>
        <taxon>Actinomycetota</taxon>
        <taxon>Actinomycetes</taxon>
        <taxon>Micrococcales</taxon>
        <taxon>Micrococcaceae</taxon>
        <taxon>Arthrobacter</taxon>
    </lineage>
</organism>
<gene>
    <name evidence="2" type="ORF">JOE69_002278</name>
</gene>
<evidence type="ECO:0000256" key="1">
    <source>
        <dbReference type="ARBA" id="ARBA00023002"/>
    </source>
</evidence>
<dbReference type="RefSeq" id="WP_309798823.1">
    <property type="nucleotide sequence ID" value="NZ_BAAAHY010000005.1"/>
</dbReference>
<keyword evidence="1" id="KW-0560">Oxidoreductase</keyword>
<keyword evidence="3" id="KW-1185">Reference proteome</keyword>
<dbReference type="EMBL" id="JAVDQF010000001">
    <property type="protein sequence ID" value="MDR6270040.1"/>
    <property type="molecule type" value="Genomic_DNA"/>
</dbReference>
<dbReference type="PANTHER" id="PTHR43157:SF31">
    <property type="entry name" value="PHOSPHATIDYLINOSITOL-GLYCAN BIOSYNTHESIS CLASS F PROTEIN"/>
    <property type="match status" value="1"/>
</dbReference>
<dbReference type="NCBIfam" id="NF004846">
    <property type="entry name" value="PRK06197.1"/>
    <property type="match status" value="1"/>
</dbReference>
<comment type="caution">
    <text evidence="2">The sequence shown here is derived from an EMBL/GenBank/DDBJ whole genome shotgun (WGS) entry which is preliminary data.</text>
</comment>
<proteinExistence type="predicted"/>